<dbReference type="InterPro" id="IPR001650">
    <property type="entry name" value="Helicase_C-like"/>
</dbReference>
<dbReference type="PANTHER" id="PTHR47961:SF6">
    <property type="entry name" value="DNA-DIRECTED DNA POLYMERASE"/>
    <property type="match status" value="1"/>
</dbReference>
<keyword evidence="1" id="KW-0547">Nucleotide-binding</keyword>
<dbReference type="SUPFAM" id="SSF52540">
    <property type="entry name" value="P-loop containing nucleoside triphosphate hydrolases"/>
    <property type="match status" value="1"/>
</dbReference>
<evidence type="ECO:0000256" key="4">
    <source>
        <dbReference type="ARBA" id="ARBA00022840"/>
    </source>
</evidence>
<dbReference type="PANTHER" id="PTHR47961">
    <property type="entry name" value="DNA POLYMERASE THETA, PUTATIVE (AFU_ORTHOLOGUE AFUA_1G05260)-RELATED"/>
    <property type="match status" value="1"/>
</dbReference>
<evidence type="ECO:0000313" key="8">
    <source>
        <dbReference type="Proteomes" id="UP000245048"/>
    </source>
</evidence>
<feature type="domain" description="Helicase C-terminal" evidence="6">
    <location>
        <begin position="574"/>
        <end position="791"/>
    </location>
</feature>
<evidence type="ECO:0000256" key="1">
    <source>
        <dbReference type="ARBA" id="ARBA00022741"/>
    </source>
</evidence>
<evidence type="ECO:0000256" key="3">
    <source>
        <dbReference type="ARBA" id="ARBA00022806"/>
    </source>
</evidence>
<reference evidence="8" key="1">
    <citation type="submission" date="2017-10" db="EMBL/GenBank/DDBJ databases">
        <authorList>
            <person name="Toshchakov S.V."/>
            <person name="Goeva M.A."/>
        </authorList>
    </citation>
    <scope>NUCLEOTIDE SEQUENCE [LARGE SCALE GENOMIC DNA]</scope>
    <source>
        <strain evidence="8">JR1/69-1-13</strain>
    </source>
</reference>
<dbReference type="GO" id="GO:0016787">
    <property type="term" value="F:hydrolase activity"/>
    <property type="evidence" value="ECO:0007669"/>
    <property type="project" value="UniProtKB-KW"/>
</dbReference>
<accession>A0A2U1UXR9</accession>
<dbReference type="InterPro" id="IPR050474">
    <property type="entry name" value="Hel308_SKI2-like"/>
</dbReference>
<dbReference type="InterPro" id="IPR014001">
    <property type="entry name" value="Helicase_ATP-bd"/>
</dbReference>
<keyword evidence="4" id="KW-0067">ATP-binding</keyword>
<sequence>MFDPETVELIQRAPPLEGLDLAALPQVLTDAFATVVAARIRLRSGVPDPEGTEIADTLTLLTRLAATHEIHVALMPDRDNRAAAAFVAASAHQARRLARVGVQPATRINATSISSEISAALLFLVAEAYPDAAEAAKRIVVDDLAVGSTERALLTALRKLSEGRLAEIISDSLPDLTATASEDRALESLLNLLLRGVRALARQLRNTALADEGVAARQIFLRVKALCIDELADPFGDGRAAYSVFSGPLHLANLLIAAERDIGTAALAHLPAPSGVGVEGWVGILKRMVRSRPFLWRNHRMAIGQGLLEPGQSAAISFPTGAGKSTLSELKIATALLRGQQVVFLAPTHALVAQTAKALQKTFNDASVIGDVDDEIALSLEIEFPEIIVTTPERCLMLLAIQPEAFAGLGLIVFDECHLIHARPDDRSRRGLDSMLCLLNLTQAAPEADLLLLSAMMKNTAELAGWLKTLTGRDCLSLDLAWKPTRQARGCVVYDMEQLRKLNEQLRVARIAKPSQKSVPAGVKRSLSAAPFGFFGLRQTWNSTDRRDYALRLLLDTPTLLGTSTGSRWYLTPNGNEVSTAIAANSVGAGMKTLVFVQNTVASAKCVRDFAKHLAPREVALTDEEAALRALVVEEMGGPEHCYLAVDDTGKVSAGAASHHALLLAKERELHESIFRRKDGIHALFATSTLAQGMNLPSEVVIICGDSRFDPQSDKLKQLEAHELLNAAGRAGRAGEGSQGFVLLVPSHVIGFDQAKSLISQDWMDLRAIFQQSDQCLVIEDPMVAVLDDIHDGITRTGLAAYLLGRLPVARADGGPDPAEAMLKRSFAAYAKAKSGDPEWILSRVASALEARPAAAATDVHWLGLVAASTGLSIELLQSLLALVDSSAFAGNAKQAMAELFAWMRQLPLRLMDLVRPESLEGLFGDAYKELETDHDRALQALDLIEKILPIWMSGAPLCSIEAAVEGKTTSLNYCVTARHFATRVAPDLAFVAGLPARLLLARFAATSPGLDPEIPAVLATLGSVIREGCDSPEALAARLEAGRSVSRVAARAQYEQALPYLGPLPPNEPFEATRARVRAAIGISLLLD</sequence>
<dbReference type="InterPro" id="IPR027417">
    <property type="entry name" value="P-loop_NTPase"/>
</dbReference>
<protein>
    <submittedName>
        <fullName evidence="7">Helicase</fullName>
    </submittedName>
</protein>
<dbReference type="SMART" id="SM00490">
    <property type="entry name" value="HELICc"/>
    <property type="match status" value="1"/>
</dbReference>
<dbReference type="Pfam" id="PF00271">
    <property type="entry name" value="Helicase_C"/>
    <property type="match status" value="1"/>
</dbReference>
<organism evidence="7 8">
    <name type="scientific">Teichococcus aestuarii</name>
    <dbReference type="NCBI Taxonomy" id="568898"/>
    <lineage>
        <taxon>Bacteria</taxon>
        <taxon>Pseudomonadati</taxon>
        <taxon>Pseudomonadota</taxon>
        <taxon>Alphaproteobacteria</taxon>
        <taxon>Acetobacterales</taxon>
        <taxon>Roseomonadaceae</taxon>
        <taxon>Roseomonas</taxon>
    </lineage>
</organism>
<dbReference type="GO" id="GO:0005524">
    <property type="term" value="F:ATP binding"/>
    <property type="evidence" value="ECO:0007669"/>
    <property type="project" value="UniProtKB-KW"/>
</dbReference>
<dbReference type="AlphaFoldDB" id="A0A2U1UXR9"/>
<dbReference type="Gene3D" id="3.40.50.300">
    <property type="entry name" value="P-loop containing nucleotide triphosphate hydrolases"/>
    <property type="match status" value="2"/>
</dbReference>
<dbReference type="PROSITE" id="PS51194">
    <property type="entry name" value="HELICASE_CTER"/>
    <property type="match status" value="1"/>
</dbReference>
<proteinExistence type="predicted"/>
<comment type="caution">
    <text evidence="7">The sequence shown here is derived from an EMBL/GenBank/DDBJ whole genome shotgun (WGS) entry which is preliminary data.</text>
</comment>
<dbReference type="OrthoDB" id="9815222at2"/>
<dbReference type="Pfam" id="PF00270">
    <property type="entry name" value="DEAD"/>
    <property type="match status" value="1"/>
</dbReference>
<evidence type="ECO:0000259" key="5">
    <source>
        <dbReference type="PROSITE" id="PS51192"/>
    </source>
</evidence>
<dbReference type="EMBL" id="PDOA01000037">
    <property type="protein sequence ID" value="PWC26466.1"/>
    <property type="molecule type" value="Genomic_DNA"/>
</dbReference>
<keyword evidence="8" id="KW-1185">Reference proteome</keyword>
<evidence type="ECO:0000256" key="2">
    <source>
        <dbReference type="ARBA" id="ARBA00022801"/>
    </source>
</evidence>
<dbReference type="InterPro" id="IPR011545">
    <property type="entry name" value="DEAD/DEAH_box_helicase_dom"/>
</dbReference>
<evidence type="ECO:0000259" key="6">
    <source>
        <dbReference type="PROSITE" id="PS51194"/>
    </source>
</evidence>
<evidence type="ECO:0000313" key="7">
    <source>
        <dbReference type="EMBL" id="PWC26466.1"/>
    </source>
</evidence>
<dbReference type="GO" id="GO:0004386">
    <property type="term" value="F:helicase activity"/>
    <property type="evidence" value="ECO:0007669"/>
    <property type="project" value="UniProtKB-KW"/>
</dbReference>
<feature type="domain" description="Helicase ATP-binding" evidence="5">
    <location>
        <begin position="305"/>
        <end position="475"/>
    </location>
</feature>
<dbReference type="Proteomes" id="UP000245048">
    <property type="component" value="Unassembled WGS sequence"/>
</dbReference>
<dbReference type="SMART" id="SM00487">
    <property type="entry name" value="DEXDc"/>
    <property type="match status" value="1"/>
</dbReference>
<name>A0A2U1UXR9_9PROT</name>
<gene>
    <name evidence="7" type="ORF">CR165_23045</name>
</gene>
<keyword evidence="2" id="KW-0378">Hydrolase</keyword>
<dbReference type="GO" id="GO:0003676">
    <property type="term" value="F:nucleic acid binding"/>
    <property type="evidence" value="ECO:0007669"/>
    <property type="project" value="InterPro"/>
</dbReference>
<keyword evidence="3 7" id="KW-0347">Helicase</keyword>
<dbReference type="PROSITE" id="PS51192">
    <property type="entry name" value="HELICASE_ATP_BIND_1"/>
    <property type="match status" value="1"/>
</dbReference>